<name>A0A1G7FU41_9EURY</name>
<dbReference type="InterPro" id="IPR029061">
    <property type="entry name" value="THDP-binding"/>
</dbReference>
<dbReference type="InterPro" id="IPR050771">
    <property type="entry name" value="Alpha-ketoacid_DH_E1_comp"/>
</dbReference>
<dbReference type="CDD" id="cd02000">
    <property type="entry name" value="TPP_E1_PDC_ADC_BCADC"/>
    <property type="match status" value="1"/>
</dbReference>
<dbReference type="PANTHER" id="PTHR43380">
    <property type="entry name" value="2-OXOISOVALERATE DEHYDROGENASE SUBUNIT ALPHA, MITOCHONDRIAL"/>
    <property type="match status" value="1"/>
</dbReference>
<dbReference type="Pfam" id="PF00676">
    <property type="entry name" value="E1_dh"/>
    <property type="match status" value="1"/>
</dbReference>
<organism evidence="3 4">
    <name type="scientific">Halorientalis regularis</name>
    <dbReference type="NCBI Taxonomy" id="660518"/>
    <lineage>
        <taxon>Archaea</taxon>
        <taxon>Methanobacteriati</taxon>
        <taxon>Methanobacteriota</taxon>
        <taxon>Stenosarchaea group</taxon>
        <taxon>Halobacteria</taxon>
        <taxon>Halobacteriales</taxon>
        <taxon>Haloarculaceae</taxon>
        <taxon>Halorientalis</taxon>
    </lineage>
</organism>
<dbReference type="GO" id="GO:0044272">
    <property type="term" value="P:sulfur compound biosynthetic process"/>
    <property type="evidence" value="ECO:0007669"/>
    <property type="project" value="UniProtKB-ARBA"/>
</dbReference>
<feature type="domain" description="Dehydrogenase E1 component" evidence="2">
    <location>
        <begin position="46"/>
        <end position="328"/>
    </location>
</feature>
<dbReference type="PANTHER" id="PTHR43380:SF1">
    <property type="entry name" value="2-OXOISOVALERATE DEHYDROGENASE SUBUNIT ALPHA, MITOCHONDRIAL"/>
    <property type="match status" value="1"/>
</dbReference>
<dbReference type="RefSeq" id="WP_092687119.1">
    <property type="nucleotide sequence ID" value="NZ_FNBK01000001.1"/>
</dbReference>
<dbReference type="GO" id="GO:0009083">
    <property type="term" value="P:branched-chain amino acid catabolic process"/>
    <property type="evidence" value="ECO:0007669"/>
    <property type="project" value="TreeGrafter"/>
</dbReference>
<dbReference type="OrthoDB" id="25266at2157"/>
<evidence type="ECO:0000256" key="1">
    <source>
        <dbReference type="ARBA" id="ARBA00023002"/>
    </source>
</evidence>
<dbReference type="EMBL" id="FNBK01000001">
    <property type="protein sequence ID" value="SDE79292.1"/>
    <property type="molecule type" value="Genomic_DNA"/>
</dbReference>
<dbReference type="InterPro" id="IPR001017">
    <property type="entry name" value="DH_E1"/>
</dbReference>
<dbReference type="NCBIfam" id="TIGR03181">
    <property type="entry name" value="PDH_E1_alph_x"/>
    <property type="match status" value="1"/>
</dbReference>
<evidence type="ECO:0000313" key="4">
    <source>
        <dbReference type="Proteomes" id="UP000199076"/>
    </source>
</evidence>
<reference evidence="4" key="1">
    <citation type="submission" date="2016-10" db="EMBL/GenBank/DDBJ databases">
        <authorList>
            <person name="Varghese N."/>
            <person name="Submissions S."/>
        </authorList>
    </citation>
    <scope>NUCLEOTIDE SEQUENCE [LARGE SCALE GENOMIC DNA]</scope>
    <source>
        <strain evidence="4">IBRC-M 10760</strain>
    </source>
</reference>
<dbReference type="STRING" id="660518.SAMN05216218_101346"/>
<dbReference type="SUPFAM" id="SSF52518">
    <property type="entry name" value="Thiamin diphosphate-binding fold (THDP-binding)"/>
    <property type="match status" value="1"/>
</dbReference>
<evidence type="ECO:0000259" key="2">
    <source>
        <dbReference type="Pfam" id="PF00676"/>
    </source>
</evidence>
<proteinExistence type="predicted"/>
<keyword evidence="3" id="KW-0670">Pyruvate</keyword>
<dbReference type="Gene3D" id="3.40.50.970">
    <property type="match status" value="1"/>
</dbReference>
<dbReference type="InterPro" id="IPR017596">
    <property type="entry name" value="PdhA/BkdA"/>
</dbReference>
<sequence length="371" mass="42022">MTNQGSLGDDASDRVQVLDEDGHVLEGASVPDLPDEQLVEMYRQLWLARHFDERMISLQRQGRLGTYPSLAGQEGAQIGSTHALADEDWISFQYREHGAVIERGLEPEYLLYWMGHERGNEWLAEKNVFPLNISIASHLPHATGMAWASKLKGDDRIVACHFGDGSTSEGDFHEALNFAGVFDVPAIFFCNNNQYAISHPRERQTASPTIAGKADAYGIDGIQVDGMDPLAVYEVTRQAVRKARDPDDEQCRPTLIEAVMYRFGAHTTADDPSVYRDDEEVEEWKERDPLPRMETFLRERGLLDDERIDAIQEAARERVADLIDAAEEFDPDPEQLFANAYESDTARIREQREAFRALRERHGDEALLEDE</sequence>
<dbReference type="GO" id="GO:0016624">
    <property type="term" value="F:oxidoreductase activity, acting on the aldehyde or oxo group of donors, disulfide as acceptor"/>
    <property type="evidence" value="ECO:0007669"/>
    <property type="project" value="InterPro"/>
</dbReference>
<accession>A0A1G7FU41</accession>
<evidence type="ECO:0000313" key="3">
    <source>
        <dbReference type="EMBL" id="SDE79292.1"/>
    </source>
</evidence>
<dbReference type="Proteomes" id="UP000199076">
    <property type="component" value="Unassembled WGS sequence"/>
</dbReference>
<keyword evidence="4" id="KW-1185">Reference proteome</keyword>
<dbReference type="AlphaFoldDB" id="A0A1G7FU41"/>
<gene>
    <name evidence="3" type="ORF">SAMN05216218_101346</name>
</gene>
<protein>
    <submittedName>
        <fullName evidence="3">Pyruvate dehydrogenase E1 component alpha subunit</fullName>
    </submittedName>
</protein>
<keyword evidence="1" id="KW-0560">Oxidoreductase</keyword>